<reference evidence="3" key="1">
    <citation type="submission" date="2022-09" db="EMBL/GenBank/DDBJ databases">
        <title>Aureispira anguillicida sp. nov., isolated from Leptocephalus of Japanese eel Anguilla japonica.</title>
        <authorList>
            <person name="Yuasa K."/>
            <person name="Mekata T."/>
            <person name="Ikunari K."/>
        </authorList>
    </citation>
    <scope>NUCLEOTIDE SEQUENCE</scope>
    <source>
        <strain evidence="3">EL160426</strain>
    </source>
</reference>
<feature type="signal peptide" evidence="1">
    <location>
        <begin position="1"/>
        <end position="17"/>
    </location>
</feature>
<protein>
    <submittedName>
        <fullName evidence="3">DUF642 domain-containing protein</fullName>
    </submittedName>
</protein>
<sequence>MKTIFLLILLNSTTVFAQNLIQNGNFKLGTNEWQPLIASSRVTIEKQAIEHSNYGDLYGLPDNYIETSFVELDQQSSLEQTIKTTQTNYTLTFAYSHRPNAGDKKLIVVADNQVIYQKTIKNNKEEGSFIYQKAHFNATNSHTTLEFYIESIEGAADKGVLITDIFCEERVKLDEILEARRQQRYKVK</sequence>
<gene>
    <name evidence="3" type="ORF">AsAng_0024840</name>
</gene>
<dbReference type="RefSeq" id="WP_264792916.1">
    <property type="nucleotide sequence ID" value="NZ_AP026867.1"/>
</dbReference>
<dbReference type="EMBL" id="AP026867">
    <property type="protein sequence ID" value="BDS11770.1"/>
    <property type="molecule type" value="Genomic_DNA"/>
</dbReference>
<evidence type="ECO:0000256" key="1">
    <source>
        <dbReference type="SAM" id="SignalP"/>
    </source>
</evidence>
<proteinExistence type="predicted"/>
<feature type="chain" id="PRO_5037320453" evidence="1">
    <location>
        <begin position="18"/>
        <end position="188"/>
    </location>
</feature>
<dbReference type="InterPro" id="IPR006946">
    <property type="entry name" value="DGR2-like_dom"/>
</dbReference>
<accession>A0A916DTD2</accession>
<name>A0A916DTD2_9BACT</name>
<organism evidence="3 4">
    <name type="scientific">Aureispira anguillae</name>
    <dbReference type="NCBI Taxonomy" id="2864201"/>
    <lineage>
        <taxon>Bacteria</taxon>
        <taxon>Pseudomonadati</taxon>
        <taxon>Bacteroidota</taxon>
        <taxon>Saprospiria</taxon>
        <taxon>Saprospirales</taxon>
        <taxon>Saprospiraceae</taxon>
        <taxon>Aureispira</taxon>
    </lineage>
</organism>
<keyword evidence="1" id="KW-0732">Signal</keyword>
<feature type="domain" description="DUF642" evidence="2">
    <location>
        <begin position="20"/>
        <end position="153"/>
    </location>
</feature>
<dbReference type="AlphaFoldDB" id="A0A916DTD2"/>
<evidence type="ECO:0000313" key="4">
    <source>
        <dbReference type="Proteomes" id="UP001060919"/>
    </source>
</evidence>
<dbReference type="Gene3D" id="2.60.120.260">
    <property type="entry name" value="Galactose-binding domain-like"/>
    <property type="match status" value="1"/>
</dbReference>
<evidence type="ECO:0000259" key="2">
    <source>
        <dbReference type="Pfam" id="PF04862"/>
    </source>
</evidence>
<dbReference type="Pfam" id="PF04862">
    <property type="entry name" value="DUF642"/>
    <property type="match status" value="1"/>
</dbReference>
<evidence type="ECO:0000313" key="3">
    <source>
        <dbReference type="EMBL" id="BDS11770.1"/>
    </source>
</evidence>
<dbReference type="KEGG" id="aup:AsAng_0024840"/>
<dbReference type="Proteomes" id="UP001060919">
    <property type="component" value="Chromosome"/>
</dbReference>
<keyword evidence="4" id="KW-1185">Reference proteome</keyword>